<dbReference type="Proteomes" id="UP001597187">
    <property type="component" value="Unassembled WGS sequence"/>
</dbReference>
<dbReference type="RefSeq" id="WP_250872212.1">
    <property type="nucleotide sequence ID" value="NZ_JALXFV010000002.1"/>
</dbReference>
<reference evidence="6 7" key="1">
    <citation type="journal article" date="2019" name="Int. J. Syst. Evol. Microbiol.">
        <title>The Global Catalogue of Microorganisms (GCM) 10K type strain sequencing project: providing services to taxonomists for standard genome sequencing and annotation.</title>
        <authorList>
            <consortium name="The Broad Institute Genomics Platform"/>
            <consortium name="The Broad Institute Genome Sequencing Center for Infectious Disease"/>
            <person name="Wu L."/>
            <person name="Ma J."/>
        </authorList>
    </citation>
    <scope>NUCLEOTIDE SEQUENCE [LARGE SCALE GENOMIC DNA]</scope>
    <source>
        <strain evidence="6 7">CGMCC 1.12563</strain>
    </source>
</reference>
<protein>
    <submittedName>
        <fullName evidence="6">Peptidase</fullName>
    </submittedName>
</protein>
<dbReference type="PANTHER" id="PTHR23402:SF1">
    <property type="entry name" value="PYROGLUTAMYL-PEPTIDASE I"/>
    <property type="match status" value="1"/>
</dbReference>
<dbReference type="SUPFAM" id="SSF53182">
    <property type="entry name" value="Pyrrolidone carboxyl peptidase (pyroglutamate aminopeptidase)"/>
    <property type="match status" value="1"/>
</dbReference>
<dbReference type="GO" id="GO:0008234">
    <property type="term" value="F:cysteine-type peptidase activity"/>
    <property type="evidence" value="ECO:0007669"/>
    <property type="project" value="UniProtKB-KW"/>
</dbReference>
<comment type="similarity">
    <text evidence="1">Belongs to the peptidase C15 family.</text>
</comment>
<comment type="caution">
    <text evidence="6">The sequence shown here is derived from an EMBL/GenBank/DDBJ whole genome shotgun (WGS) entry which is preliminary data.</text>
</comment>
<keyword evidence="4" id="KW-0378">Hydrolase</keyword>
<name>A0ABD6ART2_9EURY</name>
<dbReference type="InterPro" id="IPR016125">
    <property type="entry name" value="Peptidase_C15-like"/>
</dbReference>
<evidence type="ECO:0000256" key="5">
    <source>
        <dbReference type="ARBA" id="ARBA00022807"/>
    </source>
</evidence>
<dbReference type="InterPro" id="IPR036440">
    <property type="entry name" value="Peptidase_C15-like_sf"/>
</dbReference>
<dbReference type="AlphaFoldDB" id="A0ABD6ART2"/>
<evidence type="ECO:0000256" key="2">
    <source>
        <dbReference type="ARBA" id="ARBA00022490"/>
    </source>
</evidence>
<evidence type="ECO:0000313" key="7">
    <source>
        <dbReference type="Proteomes" id="UP001597187"/>
    </source>
</evidence>
<sequence>MTVLLTGYEPFGEFDENPSEQLARRLDGTAVADHEVVGSVLPVEFDGVGERLAERIDRHDPAAVVCTGLAAGATAIRLERVGVNVADAAGTPDNAEADPLDERIDPTGADAHLATLPLVETVEHLRRRGVPARVSNTAGTHLCNDALYSTLAHLRATDRDVPAGFVHLPATPTVAIRSAEHPERGGSVPASMDLDLQAEALRQVFAVALAVS</sequence>
<dbReference type="Pfam" id="PF01470">
    <property type="entry name" value="Peptidase_C15"/>
    <property type="match status" value="1"/>
</dbReference>
<dbReference type="PRINTS" id="PR00706">
    <property type="entry name" value="PYROGLUPTASE"/>
</dbReference>
<keyword evidence="5" id="KW-0788">Thiol protease</keyword>
<dbReference type="PIRSF" id="PIRSF015592">
    <property type="entry name" value="Prld-crbxl_pptds"/>
    <property type="match status" value="1"/>
</dbReference>
<proteinExistence type="inferred from homology"/>
<evidence type="ECO:0000256" key="1">
    <source>
        <dbReference type="ARBA" id="ARBA00006641"/>
    </source>
</evidence>
<evidence type="ECO:0000256" key="3">
    <source>
        <dbReference type="ARBA" id="ARBA00022670"/>
    </source>
</evidence>
<evidence type="ECO:0000256" key="4">
    <source>
        <dbReference type="ARBA" id="ARBA00022801"/>
    </source>
</evidence>
<organism evidence="6 7">
    <name type="scientific">Halomarina rubra</name>
    <dbReference type="NCBI Taxonomy" id="2071873"/>
    <lineage>
        <taxon>Archaea</taxon>
        <taxon>Methanobacteriati</taxon>
        <taxon>Methanobacteriota</taxon>
        <taxon>Stenosarchaea group</taxon>
        <taxon>Halobacteria</taxon>
        <taxon>Halobacteriales</taxon>
        <taxon>Natronomonadaceae</taxon>
        <taxon>Halomarina</taxon>
    </lineage>
</organism>
<dbReference type="InterPro" id="IPR000816">
    <property type="entry name" value="Peptidase_C15"/>
</dbReference>
<dbReference type="PANTHER" id="PTHR23402">
    <property type="entry name" value="PROTEASE FAMILY C15 PYROGLUTAMYL-PEPTIDASE I-RELATED"/>
    <property type="match status" value="1"/>
</dbReference>
<dbReference type="Gene3D" id="3.40.630.20">
    <property type="entry name" value="Peptidase C15, pyroglutamyl peptidase I-like"/>
    <property type="match status" value="1"/>
</dbReference>
<dbReference type="GO" id="GO:0006508">
    <property type="term" value="P:proteolysis"/>
    <property type="evidence" value="ECO:0007669"/>
    <property type="project" value="UniProtKB-KW"/>
</dbReference>
<keyword evidence="3" id="KW-0645">Protease</keyword>
<dbReference type="EMBL" id="JBHUDC010000002">
    <property type="protein sequence ID" value="MFD1512225.1"/>
    <property type="molecule type" value="Genomic_DNA"/>
</dbReference>
<keyword evidence="7" id="KW-1185">Reference proteome</keyword>
<gene>
    <name evidence="6" type="ORF">ACFSBT_02890</name>
</gene>
<accession>A0ABD6ART2</accession>
<evidence type="ECO:0000313" key="6">
    <source>
        <dbReference type="EMBL" id="MFD1512225.1"/>
    </source>
</evidence>
<keyword evidence="2" id="KW-0963">Cytoplasm</keyword>
<dbReference type="CDD" id="cd00501">
    <property type="entry name" value="Peptidase_C15"/>
    <property type="match status" value="1"/>
</dbReference>